<dbReference type="InterPro" id="IPR012338">
    <property type="entry name" value="Beta-lactam/transpept-like"/>
</dbReference>
<dbReference type="Proteomes" id="UP000031036">
    <property type="component" value="Unassembled WGS sequence"/>
</dbReference>
<reference evidence="3 4" key="1">
    <citation type="submission" date="2014-11" db="EMBL/GenBank/DDBJ databases">
        <title>Genetic blueprint of the zoonotic pathogen Toxocara canis.</title>
        <authorList>
            <person name="Zhu X.-Q."/>
            <person name="Korhonen P.K."/>
            <person name="Cai H."/>
            <person name="Young N.D."/>
            <person name="Nejsum P."/>
            <person name="von Samson-Himmelstjerna G."/>
            <person name="Boag P.R."/>
            <person name="Tan P."/>
            <person name="Li Q."/>
            <person name="Min J."/>
            <person name="Yang Y."/>
            <person name="Wang X."/>
            <person name="Fang X."/>
            <person name="Hall R.S."/>
            <person name="Hofmann A."/>
            <person name="Sternberg P.W."/>
            <person name="Jex A.R."/>
            <person name="Gasser R.B."/>
        </authorList>
    </citation>
    <scope>NUCLEOTIDE SEQUENCE [LARGE SCALE GENOMIC DNA]</scope>
    <source>
        <strain evidence="3">PN_DK_2014</strain>
    </source>
</reference>
<dbReference type="OrthoDB" id="5946976at2759"/>
<keyword evidence="4" id="KW-1185">Reference proteome</keyword>
<dbReference type="InterPro" id="IPR050491">
    <property type="entry name" value="AmpC-like"/>
</dbReference>
<sequence>MRLRDLLALSAIPIVIHADDIGLFNHDDHPLPSDGSLTPIQPFPDSEPQFLHIQNQQINTIHVPADQLLQHIQEKERQSWLVASLFAYSLFNGTFYSVNYIKKRAIRQRIFVDLTAEQLQTVIAEMTEFRLDPATPFSKYRIASISKVITAMAIEKLIEKKLLKSINARVFGEGSILGTKYGQRSYNRFMEYVSVKHLLEHTTGSWGNQEKLEYESKSRKPSSLHGGSAGEAVLSTSSYSVNTLLCGDDEIVDEPTDSFCLKDDSID</sequence>
<organism evidence="3 4">
    <name type="scientific">Toxocara canis</name>
    <name type="common">Canine roundworm</name>
    <dbReference type="NCBI Taxonomy" id="6265"/>
    <lineage>
        <taxon>Eukaryota</taxon>
        <taxon>Metazoa</taxon>
        <taxon>Ecdysozoa</taxon>
        <taxon>Nematoda</taxon>
        <taxon>Chromadorea</taxon>
        <taxon>Rhabditida</taxon>
        <taxon>Spirurina</taxon>
        <taxon>Ascaridomorpha</taxon>
        <taxon>Ascaridoidea</taxon>
        <taxon>Toxocaridae</taxon>
        <taxon>Toxocara</taxon>
    </lineage>
</organism>
<evidence type="ECO:0000313" key="4">
    <source>
        <dbReference type="Proteomes" id="UP000031036"/>
    </source>
</evidence>
<protein>
    <recommendedName>
        <fullName evidence="2">Beta-lactamase-related domain-containing protein</fullName>
    </recommendedName>
</protein>
<dbReference type="AlphaFoldDB" id="A0A0B2VV55"/>
<dbReference type="Gene3D" id="3.40.710.10">
    <property type="entry name" value="DD-peptidase/beta-lactamase superfamily"/>
    <property type="match status" value="1"/>
</dbReference>
<dbReference type="PANTHER" id="PTHR46825:SF9">
    <property type="entry name" value="BETA-LACTAMASE-RELATED DOMAIN-CONTAINING PROTEIN"/>
    <property type="match status" value="1"/>
</dbReference>
<feature type="domain" description="Beta-lactamase-related" evidence="2">
    <location>
        <begin position="133"/>
        <end position="218"/>
    </location>
</feature>
<dbReference type="Pfam" id="PF00144">
    <property type="entry name" value="Beta-lactamase"/>
    <property type="match status" value="1"/>
</dbReference>
<keyword evidence="1" id="KW-0812">Transmembrane</keyword>
<accession>A0A0B2VV55</accession>
<dbReference type="SUPFAM" id="SSF56601">
    <property type="entry name" value="beta-lactamase/transpeptidase-like"/>
    <property type="match status" value="1"/>
</dbReference>
<keyword evidence="1" id="KW-1133">Transmembrane helix</keyword>
<name>A0A0B2VV55_TOXCA</name>
<dbReference type="PANTHER" id="PTHR46825">
    <property type="entry name" value="D-ALANYL-D-ALANINE-CARBOXYPEPTIDASE/ENDOPEPTIDASE AMPH"/>
    <property type="match status" value="1"/>
</dbReference>
<evidence type="ECO:0000313" key="3">
    <source>
        <dbReference type="EMBL" id="KHN87426.1"/>
    </source>
</evidence>
<dbReference type="STRING" id="6265.A0A0B2VV55"/>
<feature type="transmembrane region" description="Helical" evidence="1">
    <location>
        <begin position="80"/>
        <end position="101"/>
    </location>
</feature>
<dbReference type="EMBL" id="JPKZ01000429">
    <property type="protein sequence ID" value="KHN87426.1"/>
    <property type="molecule type" value="Genomic_DNA"/>
</dbReference>
<gene>
    <name evidence="3" type="ORF">Tcan_15516</name>
</gene>
<dbReference type="InterPro" id="IPR001466">
    <property type="entry name" value="Beta-lactam-related"/>
</dbReference>
<evidence type="ECO:0000256" key="1">
    <source>
        <dbReference type="SAM" id="Phobius"/>
    </source>
</evidence>
<proteinExistence type="predicted"/>
<evidence type="ECO:0000259" key="2">
    <source>
        <dbReference type="Pfam" id="PF00144"/>
    </source>
</evidence>
<keyword evidence="1" id="KW-0472">Membrane</keyword>
<comment type="caution">
    <text evidence="3">The sequence shown here is derived from an EMBL/GenBank/DDBJ whole genome shotgun (WGS) entry which is preliminary data.</text>
</comment>